<sequence>MIYNCSTTAGRLSKLTLLVGVIPFVAGCSGLKPDFSIKSIPSRMLATLQTNGKASL</sequence>
<evidence type="ECO:0000313" key="1">
    <source>
        <dbReference type="EMBL" id="KRZ58119.1"/>
    </source>
</evidence>
<organism evidence="1 2">
    <name type="scientific">Trichinella nativa</name>
    <dbReference type="NCBI Taxonomy" id="6335"/>
    <lineage>
        <taxon>Eukaryota</taxon>
        <taxon>Metazoa</taxon>
        <taxon>Ecdysozoa</taxon>
        <taxon>Nematoda</taxon>
        <taxon>Enoplea</taxon>
        <taxon>Dorylaimia</taxon>
        <taxon>Trichinellida</taxon>
        <taxon>Trichinellidae</taxon>
        <taxon>Trichinella</taxon>
    </lineage>
</organism>
<accession>A0A0V1LFF7</accession>
<gene>
    <name evidence="1" type="ORF">T02_8815</name>
</gene>
<keyword evidence="2" id="KW-1185">Reference proteome</keyword>
<dbReference type="Proteomes" id="UP000054721">
    <property type="component" value="Unassembled WGS sequence"/>
</dbReference>
<evidence type="ECO:0000313" key="2">
    <source>
        <dbReference type="Proteomes" id="UP000054721"/>
    </source>
</evidence>
<name>A0A0V1LFF7_9BILA</name>
<proteinExistence type="predicted"/>
<dbReference type="EMBL" id="JYDW01000063">
    <property type="protein sequence ID" value="KRZ58119.1"/>
    <property type="molecule type" value="Genomic_DNA"/>
</dbReference>
<dbReference type="AlphaFoldDB" id="A0A0V1LFF7"/>
<protein>
    <submittedName>
        <fullName evidence="1">Uncharacterized protein</fullName>
    </submittedName>
</protein>
<reference evidence="1 2" key="1">
    <citation type="submission" date="2015-05" db="EMBL/GenBank/DDBJ databases">
        <title>Evolution of Trichinella species and genotypes.</title>
        <authorList>
            <person name="Korhonen P.K."/>
            <person name="Edoardo P."/>
            <person name="Giuseppe L.R."/>
            <person name="Gasser R.B."/>
        </authorList>
    </citation>
    <scope>NUCLEOTIDE SEQUENCE [LARGE SCALE GENOMIC DNA]</scope>
    <source>
        <strain evidence="1">ISS10</strain>
    </source>
</reference>
<comment type="caution">
    <text evidence="1">The sequence shown here is derived from an EMBL/GenBank/DDBJ whole genome shotgun (WGS) entry which is preliminary data.</text>
</comment>